<evidence type="ECO:0000313" key="1">
    <source>
        <dbReference type="EMBL" id="CAD7273183.1"/>
    </source>
</evidence>
<dbReference type="EMBL" id="CAJPEX010000105">
    <property type="protein sequence ID" value="CAG0913335.1"/>
    <property type="molecule type" value="Genomic_DNA"/>
</dbReference>
<keyword evidence="2" id="KW-1185">Reference proteome</keyword>
<reference evidence="1" key="1">
    <citation type="submission" date="2020-11" db="EMBL/GenBank/DDBJ databases">
        <authorList>
            <person name="Tran Van P."/>
        </authorList>
    </citation>
    <scope>NUCLEOTIDE SEQUENCE</scope>
</reference>
<evidence type="ECO:0000313" key="2">
    <source>
        <dbReference type="Proteomes" id="UP000678499"/>
    </source>
</evidence>
<accession>A0A7R9BFQ2</accession>
<proteinExistence type="predicted"/>
<protein>
    <submittedName>
        <fullName evidence="1">Uncharacterized protein</fullName>
    </submittedName>
</protein>
<sequence>MPASIKSLTRELARYCRQQGFKAFKPYNAGMIADTVRLMYAFHDSDPVLEEEATEIRGDGSEPRTKARQWRRLPYHGIHNRGFRSVYLLEKPVDGLQADSQVGFWEFRNPNVSRYCHFLHSPDPLFPTLRTDEK</sequence>
<name>A0A7R9BFQ2_9CRUS</name>
<dbReference type="Proteomes" id="UP000678499">
    <property type="component" value="Unassembled WGS sequence"/>
</dbReference>
<gene>
    <name evidence="1" type="ORF">NMOB1V02_LOCUS1082</name>
</gene>
<dbReference type="AlphaFoldDB" id="A0A7R9BFQ2"/>
<organism evidence="1">
    <name type="scientific">Notodromas monacha</name>
    <dbReference type="NCBI Taxonomy" id="399045"/>
    <lineage>
        <taxon>Eukaryota</taxon>
        <taxon>Metazoa</taxon>
        <taxon>Ecdysozoa</taxon>
        <taxon>Arthropoda</taxon>
        <taxon>Crustacea</taxon>
        <taxon>Oligostraca</taxon>
        <taxon>Ostracoda</taxon>
        <taxon>Podocopa</taxon>
        <taxon>Podocopida</taxon>
        <taxon>Cypridocopina</taxon>
        <taxon>Cypridoidea</taxon>
        <taxon>Cyprididae</taxon>
        <taxon>Notodromas</taxon>
    </lineage>
</organism>
<dbReference type="EMBL" id="OA882142">
    <property type="protein sequence ID" value="CAD7273183.1"/>
    <property type="molecule type" value="Genomic_DNA"/>
</dbReference>